<protein>
    <recommendedName>
        <fullName evidence="4">Rap-GAP domain-containing protein</fullName>
    </recommendedName>
</protein>
<dbReference type="Gene3D" id="3.40.50.11210">
    <property type="entry name" value="Rap/Ran-GAP"/>
    <property type="match status" value="1"/>
</dbReference>
<dbReference type="PANTHER" id="PTHR15711">
    <property type="entry name" value="RAP GTPASE-ACTIVATING PROTEIN"/>
    <property type="match status" value="1"/>
</dbReference>
<evidence type="ECO:0000313" key="6">
    <source>
        <dbReference type="Proteomes" id="UP000241769"/>
    </source>
</evidence>
<evidence type="ECO:0000313" key="5">
    <source>
        <dbReference type="EMBL" id="PRP88397.1"/>
    </source>
</evidence>
<sequence>MSDVTTNLEGETFVGLRNRRAAADDATQDVNRQQPPTAPSDTQQDELQQPQSFSTLLRSFWLRIVNFFPFLGRINPQYYFSLGVVYGIIVLLILFRFVFGSPIDLLIGDVWEDEEVQVYEETTPTEGRLPGDIVYEGEGLLVYFPFLSFLLLSKNELTGRIYISKKRTYFSRELNFLITNGRKRVSIYAIAQTLTTNFGPRFWAATGIRPMKDIDSHRESTSKDLPLFCTPDSQQSVPVGFFMLRNDLPRKLSTMRSNIMCFRVPSSGGNNSPHSVTRHVPVDLPSIPGSPLHPSQYVSDKYIADPDRPPAITPTPGFRVELGSALGKHDVAVELENQLENGPTYQHTYLNEDHFNFVSINSPNEPVIASIKAGRNRSEVMGLVRTRKRDYHVTVPSNKSRSVMMAAIRAKIPDIGQVQMKEVRDAALKQDLAHLEDRLTHKHYKIGVIYCKEGQTLDDQMFSNSTGSPDFERFLNLIGDVVPLKGYKGYDGELDVKTDTTGLNSVATEIAGYEVMYHVSTMLPFSTVNMQQIERKRHIGNDVVVIIFQDGDRTPFIPSSIASKFNHVYIVVQVVKNDPTLPSESPFSSVVNCAPIDGGDTKTKQLEEDRRVRYRVAAVSKSGVSPFGPLIPANSIFYHGREFREFLLTKAVNAERASYGAPSFALYRTRRDWLKDIISKVALIRSPEVFTANMLSWSSYGSTQCDGSLRLDIHY</sequence>
<organism evidence="5 6">
    <name type="scientific">Planoprotostelium fungivorum</name>
    <dbReference type="NCBI Taxonomy" id="1890364"/>
    <lineage>
        <taxon>Eukaryota</taxon>
        <taxon>Amoebozoa</taxon>
        <taxon>Evosea</taxon>
        <taxon>Variosea</taxon>
        <taxon>Cavosteliida</taxon>
        <taxon>Cavosteliaceae</taxon>
        <taxon>Planoprotostelium</taxon>
    </lineage>
</organism>
<feature type="transmembrane region" description="Helical" evidence="3">
    <location>
        <begin position="78"/>
        <end position="99"/>
    </location>
</feature>
<accession>A0A2P6NWR4</accession>
<name>A0A2P6NWR4_9EUKA</name>
<keyword evidence="3" id="KW-0472">Membrane</keyword>
<keyword evidence="1" id="KW-0343">GTPase activation</keyword>
<dbReference type="STRING" id="1890364.A0A2P6NWR4"/>
<evidence type="ECO:0000256" key="2">
    <source>
        <dbReference type="SAM" id="MobiDB-lite"/>
    </source>
</evidence>
<dbReference type="Proteomes" id="UP000241769">
    <property type="component" value="Unassembled WGS sequence"/>
</dbReference>
<dbReference type="PROSITE" id="PS50085">
    <property type="entry name" value="RAPGAP"/>
    <property type="match status" value="1"/>
</dbReference>
<keyword evidence="3" id="KW-0812">Transmembrane</keyword>
<dbReference type="GO" id="GO:0005096">
    <property type="term" value="F:GTPase activator activity"/>
    <property type="evidence" value="ECO:0007669"/>
    <property type="project" value="UniProtKB-KW"/>
</dbReference>
<keyword evidence="3" id="KW-1133">Transmembrane helix</keyword>
<reference evidence="5 6" key="1">
    <citation type="journal article" date="2018" name="Genome Biol. Evol.">
        <title>Multiple Roots of Fruiting Body Formation in Amoebozoa.</title>
        <authorList>
            <person name="Hillmann F."/>
            <person name="Forbes G."/>
            <person name="Novohradska S."/>
            <person name="Ferling I."/>
            <person name="Riege K."/>
            <person name="Groth M."/>
            <person name="Westermann M."/>
            <person name="Marz M."/>
            <person name="Spaller T."/>
            <person name="Winckler T."/>
            <person name="Schaap P."/>
            <person name="Glockner G."/>
        </authorList>
    </citation>
    <scope>NUCLEOTIDE SEQUENCE [LARGE SCALE GENOMIC DNA]</scope>
    <source>
        <strain evidence="5 6">Jena</strain>
    </source>
</reference>
<feature type="compositionally biased region" description="Polar residues" evidence="2">
    <location>
        <begin position="28"/>
        <end position="47"/>
    </location>
</feature>
<feature type="domain" description="Rap-GAP" evidence="4">
    <location>
        <begin position="432"/>
        <end position="677"/>
    </location>
</feature>
<dbReference type="InterPro" id="IPR035974">
    <property type="entry name" value="Rap/Ran-GAP_sf"/>
</dbReference>
<gene>
    <name evidence="5" type="ORF">PROFUN_03311</name>
</gene>
<dbReference type="InterPro" id="IPR021320">
    <property type="entry name" value="DUF2905"/>
</dbReference>
<dbReference type="Pfam" id="PF02145">
    <property type="entry name" value="Rap_GAP"/>
    <property type="match status" value="1"/>
</dbReference>
<evidence type="ECO:0000259" key="4">
    <source>
        <dbReference type="PROSITE" id="PS50085"/>
    </source>
</evidence>
<dbReference type="InterPro" id="IPR000331">
    <property type="entry name" value="Rap/Ran_GAP_dom"/>
</dbReference>
<dbReference type="InterPro" id="IPR050989">
    <property type="entry name" value="Rap1_Ran_GAP"/>
</dbReference>
<dbReference type="GO" id="GO:0051056">
    <property type="term" value="P:regulation of small GTPase mediated signal transduction"/>
    <property type="evidence" value="ECO:0007669"/>
    <property type="project" value="InterPro"/>
</dbReference>
<proteinExistence type="predicted"/>
<dbReference type="OrthoDB" id="2499658at2759"/>
<dbReference type="EMBL" id="MDYQ01000011">
    <property type="protein sequence ID" value="PRP88397.1"/>
    <property type="molecule type" value="Genomic_DNA"/>
</dbReference>
<dbReference type="SUPFAM" id="SSF111347">
    <property type="entry name" value="Rap/Ran-GAP"/>
    <property type="match status" value="1"/>
</dbReference>
<dbReference type="InParanoid" id="A0A2P6NWR4"/>
<feature type="region of interest" description="Disordered" evidence="2">
    <location>
        <begin position="18"/>
        <end position="47"/>
    </location>
</feature>
<evidence type="ECO:0000256" key="3">
    <source>
        <dbReference type="SAM" id="Phobius"/>
    </source>
</evidence>
<comment type="caution">
    <text evidence="5">The sequence shown here is derived from an EMBL/GenBank/DDBJ whole genome shotgun (WGS) entry which is preliminary data.</text>
</comment>
<dbReference type="AlphaFoldDB" id="A0A2P6NWR4"/>
<keyword evidence="6" id="KW-1185">Reference proteome</keyword>
<evidence type="ECO:0000256" key="1">
    <source>
        <dbReference type="ARBA" id="ARBA00022468"/>
    </source>
</evidence>
<dbReference type="Pfam" id="PF11146">
    <property type="entry name" value="DUF2905"/>
    <property type="match status" value="1"/>
</dbReference>